<comment type="caution">
    <text evidence="1">The sequence shown here is derived from an EMBL/GenBank/DDBJ whole genome shotgun (WGS) entry which is preliminary data.</text>
</comment>
<organism evidence="1 2">
    <name type="scientific">Malus baccata</name>
    <name type="common">Siberian crab apple</name>
    <name type="synonym">Pyrus baccata</name>
    <dbReference type="NCBI Taxonomy" id="106549"/>
    <lineage>
        <taxon>Eukaryota</taxon>
        <taxon>Viridiplantae</taxon>
        <taxon>Streptophyta</taxon>
        <taxon>Embryophyta</taxon>
        <taxon>Tracheophyta</taxon>
        <taxon>Spermatophyta</taxon>
        <taxon>Magnoliopsida</taxon>
        <taxon>eudicotyledons</taxon>
        <taxon>Gunneridae</taxon>
        <taxon>Pentapetalae</taxon>
        <taxon>rosids</taxon>
        <taxon>fabids</taxon>
        <taxon>Rosales</taxon>
        <taxon>Rosaceae</taxon>
        <taxon>Amygdaloideae</taxon>
        <taxon>Maleae</taxon>
        <taxon>Malus</taxon>
    </lineage>
</organism>
<evidence type="ECO:0000313" key="1">
    <source>
        <dbReference type="EMBL" id="TQE05790.1"/>
    </source>
</evidence>
<evidence type="ECO:0000313" key="2">
    <source>
        <dbReference type="Proteomes" id="UP000315295"/>
    </source>
</evidence>
<sequence>MKEETLFACKRLGVLVKIFELLQDLFGSHGSTLHIVTDLRMDGRGVALIERRRERKGRNLTKRVD</sequence>
<keyword evidence="2" id="KW-1185">Reference proteome</keyword>
<gene>
    <name evidence="1" type="ORF">C1H46_008609</name>
</gene>
<reference evidence="1 2" key="1">
    <citation type="journal article" date="2019" name="G3 (Bethesda)">
        <title>Sequencing of a Wild Apple (Malus baccata) Genome Unravels the Differences Between Cultivated and Wild Apple Species Regarding Disease Resistance and Cold Tolerance.</title>
        <authorList>
            <person name="Chen X."/>
        </authorList>
    </citation>
    <scope>NUCLEOTIDE SEQUENCE [LARGE SCALE GENOMIC DNA]</scope>
    <source>
        <strain evidence="2">cv. Shandingzi</strain>
        <tissue evidence="1">Leaves</tissue>
    </source>
</reference>
<dbReference type="AlphaFoldDB" id="A0A540N5L2"/>
<dbReference type="Proteomes" id="UP000315295">
    <property type="component" value="Unassembled WGS sequence"/>
</dbReference>
<dbReference type="EMBL" id="VIEB01000115">
    <property type="protein sequence ID" value="TQE05790.1"/>
    <property type="molecule type" value="Genomic_DNA"/>
</dbReference>
<accession>A0A540N5L2</accession>
<name>A0A540N5L2_MALBA</name>
<protein>
    <submittedName>
        <fullName evidence="1">Uncharacterized protein</fullName>
    </submittedName>
</protein>
<proteinExistence type="predicted"/>